<dbReference type="SUPFAM" id="SSF46785">
    <property type="entry name" value="Winged helix' DNA-binding domain"/>
    <property type="match status" value="1"/>
</dbReference>
<proteinExistence type="predicted"/>
<keyword evidence="1" id="KW-0805">Transcription regulation</keyword>
<evidence type="ECO:0000256" key="1">
    <source>
        <dbReference type="ARBA" id="ARBA00023015"/>
    </source>
</evidence>
<dbReference type="SMART" id="SM00347">
    <property type="entry name" value="HTH_MARR"/>
    <property type="match status" value="1"/>
</dbReference>
<sequence length="172" mass="18149">MLGVATSRRAAADGGEAFPGEVEAVLRASRALVGIAAKSLAAVEDIVTVPQLRVLVMVATRGPLNLAAVATGLDVNPSSASRICDRLVKAGLLNREPAPQDRRHVVLTLTPSGRRLVAKVDRHRRTAVERVLRPMEAAPRRAVVEAFALFASAAGEPDDAAEHGLLWPSSAR</sequence>
<dbReference type="PANTHER" id="PTHR33164:SF94">
    <property type="entry name" value="TRANSCRIPTIONAL REGULATORY PROTEIN-RELATED"/>
    <property type="match status" value="1"/>
</dbReference>
<dbReference type="PATRIC" id="fig|710421.3.peg.1773"/>
<dbReference type="PROSITE" id="PS01117">
    <property type="entry name" value="HTH_MARR_1"/>
    <property type="match status" value="1"/>
</dbReference>
<evidence type="ECO:0000313" key="5">
    <source>
        <dbReference type="EMBL" id="AFM16561.1"/>
    </source>
</evidence>
<dbReference type="EMBL" id="CP003053">
    <property type="protein sequence ID" value="AFM16561.1"/>
    <property type="molecule type" value="Genomic_DNA"/>
</dbReference>
<dbReference type="STRING" id="710421.Mycch_1770"/>
<evidence type="ECO:0000259" key="4">
    <source>
        <dbReference type="PROSITE" id="PS50995"/>
    </source>
</evidence>
<name>I4BH04_MYCCN</name>
<organism evidence="5 6">
    <name type="scientific">Mycolicibacterium chubuense (strain NBB4)</name>
    <name type="common">Mycobacterium chubuense</name>
    <dbReference type="NCBI Taxonomy" id="710421"/>
    <lineage>
        <taxon>Bacteria</taxon>
        <taxon>Bacillati</taxon>
        <taxon>Actinomycetota</taxon>
        <taxon>Actinomycetes</taxon>
        <taxon>Mycobacteriales</taxon>
        <taxon>Mycobacteriaceae</taxon>
        <taxon>Mycolicibacterium</taxon>
    </lineage>
</organism>
<dbReference type="InterPro" id="IPR039422">
    <property type="entry name" value="MarR/SlyA-like"/>
</dbReference>
<dbReference type="HOGENOM" id="CLU_083287_22_1_11"/>
<evidence type="ECO:0000256" key="3">
    <source>
        <dbReference type="ARBA" id="ARBA00023163"/>
    </source>
</evidence>
<dbReference type="eggNOG" id="COG1846">
    <property type="taxonomic scope" value="Bacteria"/>
</dbReference>
<keyword evidence="3" id="KW-0804">Transcription</keyword>
<dbReference type="InterPro" id="IPR036390">
    <property type="entry name" value="WH_DNA-bd_sf"/>
</dbReference>
<dbReference type="OrthoDB" id="3573114at2"/>
<dbReference type="InterPro" id="IPR036388">
    <property type="entry name" value="WH-like_DNA-bd_sf"/>
</dbReference>
<keyword evidence="6" id="KW-1185">Reference proteome</keyword>
<dbReference type="Pfam" id="PF01047">
    <property type="entry name" value="MarR"/>
    <property type="match status" value="1"/>
</dbReference>
<dbReference type="PROSITE" id="PS50995">
    <property type="entry name" value="HTH_MARR_2"/>
    <property type="match status" value="1"/>
</dbReference>
<dbReference type="GO" id="GO:0003700">
    <property type="term" value="F:DNA-binding transcription factor activity"/>
    <property type="evidence" value="ECO:0007669"/>
    <property type="project" value="InterPro"/>
</dbReference>
<gene>
    <name evidence="5" type="ordered locus">Mycch_1770</name>
</gene>
<dbReference type="GO" id="GO:0006950">
    <property type="term" value="P:response to stress"/>
    <property type="evidence" value="ECO:0007669"/>
    <property type="project" value="TreeGrafter"/>
</dbReference>
<keyword evidence="2" id="KW-0238">DNA-binding</keyword>
<dbReference type="AlphaFoldDB" id="I4BH04"/>
<dbReference type="InterPro" id="IPR023187">
    <property type="entry name" value="Tscrpt_reg_MarR-type_CS"/>
</dbReference>
<dbReference type="Proteomes" id="UP000006057">
    <property type="component" value="Chromosome"/>
</dbReference>
<evidence type="ECO:0000313" key="6">
    <source>
        <dbReference type="Proteomes" id="UP000006057"/>
    </source>
</evidence>
<dbReference type="Gene3D" id="1.10.10.10">
    <property type="entry name" value="Winged helix-like DNA-binding domain superfamily/Winged helix DNA-binding domain"/>
    <property type="match status" value="1"/>
</dbReference>
<protein>
    <submittedName>
        <fullName evidence="5">Transcriptional regulator</fullName>
    </submittedName>
</protein>
<dbReference type="RefSeq" id="WP_014815042.1">
    <property type="nucleotide sequence ID" value="NC_018027.1"/>
</dbReference>
<reference evidence="5 6" key="1">
    <citation type="submission" date="2012-06" db="EMBL/GenBank/DDBJ databases">
        <title>Complete sequence of chromosome of Mycobacterium chubuense NBB4.</title>
        <authorList>
            <consortium name="US DOE Joint Genome Institute"/>
            <person name="Lucas S."/>
            <person name="Han J."/>
            <person name="Lapidus A."/>
            <person name="Cheng J.-F."/>
            <person name="Goodwin L."/>
            <person name="Pitluck S."/>
            <person name="Peters L."/>
            <person name="Mikhailova N."/>
            <person name="Teshima H."/>
            <person name="Detter J.C."/>
            <person name="Han C."/>
            <person name="Tapia R."/>
            <person name="Land M."/>
            <person name="Hauser L."/>
            <person name="Kyrpides N."/>
            <person name="Ivanova N."/>
            <person name="Pagani I."/>
            <person name="Mattes T."/>
            <person name="Holmes A."/>
            <person name="Rutledge P."/>
            <person name="Paulsen I."/>
            <person name="Coleman N."/>
            <person name="Woyke T."/>
        </authorList>
    </citation>
    <scope>NUCLEOTIDE SEQUENCE [LARGE SCALE GENOMIC DNA]</scope>
    <source>
        <strain evidence="5 6">NBB4</strain>
    </source>
</reference>
<dbReference type="KEGG" id="mcb:Mycch_1770"/>
<accession>I4BH04</accession>
<evidence type="ECO:0000256" key="2">
    <source>
        <dbReference type="ARBA" id="ARBA00023125"/>
    </source>
</evidence>
<dbReference type="GO" id="GO:0003677">
    <property type="term" value="F:DNA binding"/>
    <property type="evidence" value="ECO:0007669"/>
    <property type="project" value="UniProtKB-KW"/>
</dbReference>
<dbReference type="InterPro" id="IPR000835">
    <property type="entry name" value="HTH_MarR-typ"/>
</dbReference>
<dbReference type="PANTHER" id="PTHR33164">
    <property type="entry name" value="TRANSCRIPTIONAL REGULATOR, MARR FAMILY"/>
    <property type="match status" value="1"/>
</dbReference>
<feature type="domain" description="HTH marR-type" evidence="4">
    <location>
        <begin position="18"/>
        <end position="152"/>
    </location>
</feature>